<dbReference type="RefSeq" id="WP_058919843.1">
    <property type="nucleotide sequence ID" value="NZ_JBHSQC010000015.1"/>
</dbReference>
<proteinExistence type="predicted"/>
<sequence length="90" mass="10677">MDKKMIDQVYLKPIKKEWEELEGLPLNEGKIEWKKHIKTIDQVDYANRITAGEAKQPARYFMLEFVQEDDDGQFFEDAKTLISLLEEKNN</sequence>
<evidence type="ECO:0000313" key="1">
    <source>
        <dbReference type="EMBL" id="MFD1799812.1"/>
    </source>
</evidence>
<comment type="caution">
    <text evidence="1">The sequence shown here is derived from an EMBL/GenBank/DDBJ whole genome shotgun (WGS) entry which is preliminary data.</text>
</comment>
<name>A0ABW4NQN7_9LACT</name>
<dbReference type="Proteomes" id="UP001597285">
    <property type="component" value="Unassembled WGS sequence"/>
</dbReference>
<evidence type="ECO:0000313" key="2">
    <source>
        <dbReference type="Proteomes" id="UP001597285"/>
    </source>
</evidence>
<gene>
    <name evidence="1" type="ORF">ACFSBK_08125</name>
</gene>
<dbReference type="EMBL" id="JBHUFF010000014">
    <property type="protein sequence ID" value="MFD1799812.1"/>
    <property type="molecule type" value="Genomic_DNA"/>
</dbReference>
<organism evidence="1 2">
    <name type="scientific">Carnobacterium antarcticum</name>
    <dbReference type="NCBI Taxonomy" id="2126436"/>
    <lineage>
        <taxon>Bacteria</taxon>
        <taxon>Bacillati</taxon>
        <taxon>Bacillota</taxon>
        <taxon>Bacilli</taxon>
        <taxon>Lactobacillales</taxon>
        <taxon>Carnobacteriaceae</taxon>
        <taxon>Carnobacterium</taxon>
    </lineage>
</organism>
<accession>A0ABW4NQN7</accession>
<evidence type="ECO:0008006" key="3">
    <source>
        <dbReference type="Google" id="ProtNLM"/>
    </source>
</evidence>
<keyword evidence="2" id="KW-1185">Reference proteome</keyword>
<reference evidence="2" key="1">
    <citation type="journal article" date="2019" name="Int. J. Syst. Evol. Microbiol.">
        <title>The Global Catalogue of Microorganisms (GCM) 10K type strain sequencing project: providing services to taxonomists for standard genome sequencing and annotation.</title>
        <authorList>
            <consortium name="The Broad Institute Genomics Platform"/>
            <consortium name="The Broad Institute Genome Sequencing Center for Infectious Disease"/>
            <person name="Wu L."/>
            <person name="Ma J."/>
        </authorList>
    </citation>
    <scope>NUCLEOTIDE SEQUENCE [LARGE SCALE GENOMIC DNA]</scope>
    <source>
        <strain evidence="2">KCTC 42143</strain>
    </source>
</reference>
<protein>
    <recommendedName>
        <fullName evidence="3">Phage protein</fullName>
    </recommendedName>
</protein>